<dbReference type="EMBL" id="VRYY01000099">
    <property type="protein sequence ID" value="MBG3876301.1"/>
    <property type="molecule type" value="Genomic_DNA"/>
</dbReference>
<feature type="domain" description="Spore protein YkvP/CgeB glycosyl transferase-like" evidence="2">
    <location>
        <begin position="463"/>
        <end position="624"/>
    </location>
</feature>
<dbReference type="Pfam" id="PF13524">
    <property type="entry name" value="Glyco_trans_1_2"/>
    <property type="match status" value="1"/>
</dbReference>
<accession>A0ABS0J2V1</accession>
<dbReference type="RefSeq" id="WP_196608469.1">
    <property type="nucleotide sequence ID" value="NZ_VRYY01000099.1"/>
</dbReference>
<organism evidence="3 4">
    <name type="scientific">Nitratidesulfovibrio oxamicus</name>
    <dbReference type="NCBI Taxonomy" id="32016"/>
    <lineage>
        <taxon>Bacteria</taxon>
        <taxon>Pseudomonadati</taxon>
        <taxon>Thermodesulfobacteriota</taxon>
        <taxon>Desulfovibrionia</taxon>
        <taxon>Desulfovibrionales</taxon>
        <taxon>Desulfovibrionaceae</taxon>
        <taxon>Nitratidesulfovibrio</taxon>
    </lineage>
</organism>
<evidence type="ECO:0000313" key="4">
    <source>
        <dbReference type="Proteomes" id="UP001194469"/>
    </source>
</evidence>
<dbReference type="Proteomes" id="UP001194469">
    <property type="component" value="Unassembled WGS sequence"/>
</dbReference>
<feature type="region of interest" description="Disordered" evidence="1">
    <location>
        <begin position="1"/>
        <end position="66"/>
    </location>
</feature>
<name>A0ABS0J2V1_9BACT</name>
<comment type="caution">
    <text evidence="3">The sequence shown here is derived from an EMBL/GenBank/DDBJ whole genome shotgun (WGS) entry which is preliminary data.</text>
</comment>
<sequence>MARPVRLRIPNELGQYRTLPDAAGPDDVAPDKAGPDGSLPDNIPPDGSLPDNIPPDGSLPDNILPDGSLPATFDVLPPCWQRVDAPADVVVLGLGPNPATAQRAVDGALARLRETDTRSGKHSAPTVHVIECPAFIHYMEEATRGAWRTAIPAGWTLTAPDDFPPDRLARALVVVYREAERLFPTFWGPLLGAARAVRMAPALALPPEGMAGHAGPHSARSRIVLLPGTEGSLLLPELESALAAEGLTPRRADPDTLHADLPRLLADQRPELFLSVNLQGLDAWGERFHLLRACGVDVAVWCVDNPFHLLSALRGPWWRGALLCVTDASFIPLLRAHGAQRVLHLPLATGPEFFGPHPSGEGRAAGAPQPSPAGMPPLNPVVFVGRSAFPGKRSFFAGQHIAPALLDEALALLDTPGLRPDVHYRPDFHWWTARLGLTQLWPGNAVREAGLGAEECALARRVRCLNAAAPLGLTVFGDDGWQPLLAQGTDLRPPVDYYATLPAVYRAARWSLNITSLLLPAGLTQRHFDVWAAGGFCITDDTPGLDIFPEELRREIAFSPAGSGGTGTANPAAPVAPPGGEAPGLIALLHRLEGDAALRADLATAWRGHILSHHTYRHRVRTLCKALGLE</sequence>
<protein>
    <submittedName>
        <fullName evidence="3">Glycosyltransferase</fullName>
    </submittedName>
</protein>
<evidence type="ECO:0000256" key="1">
    <source>
        <dbReference type="SAM" id="MobiDB-lite"/>
    </source>
</evidence>
<evidence type="ECO:0000313" key="3">
    <source>
        <dbReference type="EMBL" id="MBG3876301.1"/>
    </source>
</evidence>
<evidence type="ECO:0000259" key="2">
    <source>
        <dbReference type="Pfam" id="PF13524"/>
    </source>
</evidence>
<reference evidence="3 4" key="1">
    <citation type="submission" date="2019-08" db="EMBL/GenBank/DDBJ databases">
        <authorList>
            <person name="Luo N."/>
        </authorList>
    </citation>
    <scope>NUCLEOTIDE SEQUENCE [LARGE SCALE GENOMIC DNA]</scope>
    <source>
        <strain evidence="3 4">NCIMB 9442</strain>
    </source>
</reference>
<dbReference type="InterPro" id="IPR055259">
    <property type="entry name" value="YkvP/CgeB_Glyco_trans-like"/>
</dbReference>
<keyword evidence="4" id="KW-1185">Reference proteome</keyword>
<proteinExistence type="predicted"/>
<gene>
    <name evidence="3" type="ORF">FVW20_04470</name>
</gene>